<dbReference type="Gene3D" id="3.20.20.120">
    <property type="entry name" value="Enolase-like C-terminal domain"/>
    <property type="match status" value="1"/>
</dbReference>
<evidence type="ECO:0000256" key="3">
    <source>
        <dbReference type="ARBA" id="ARBA00023239"/>
    </source>
</evidence>
<dbReference type="GO" id="GO:0009234">
    <property type="term" value="P:menaquinone biosynthetic process"/>
    <property type="evidence" value="ECO:0007669"/>
    <property type="project" value="UniProtKB-UniRule"/>
</dbReference>
<feature type="binding site" evidence="4">
    <location>
        <position position="169"/>
    </location>
    <ligand>
        <name>Mg(2+)</name>
        <dbReference type="ChEBI" id="CHEBI:18420"/>
    </ligand>
</feature>
<dbReference type="HAMAP" id="MF_00470">
    <property type="entry name" value="MenC_1"/>
    <property type="match status" value="1"/>
</dbReference>
<keyword evidence="3 4" id="KW-0456">Lyase</keyword>
<protein>
    <recommendedName>
        <fullName evidence="4 5">o-succinylbenzoate synthase</fullName>
        <shortName evidence="4">OSB synthase</shortName>
        <shortName evidence="4">OSBS</shortName>
        <ecNumber evidence="4 5">4.2.1.113</ecNumber>
    </recommendedName>
    <alternativeName>
        <fullName evidence="4">4-(2'-carboxyphenyl)-4-oxybutyric acid synthase</fullName>
    </alternativeName>
    <alternativeName>
        <fullName evidence="4">o-succinylbenzoic acid synthase</fullName>
    </alternativeName>
</protein>
<evidence type="ECO:0000313" key="8">
    <source>
        <dbReference type="Proteomes" id="UP000279799"/>
    </source>
</evidence>
<name>A0A448TVJ4_9PAST</name>
<feature type="binding site" evidence="4">
    <location>
        <position position="198"/>
    </location>
    <ligand>
        <name>Mg(2+)</name>
        <dbReference type="ChEBI" id="CHEBI:18420"/>
    </ligand>
</feature>
<dbReference type="InterPro" id="IPR036849">
    <property type="entry name" value="Enolase-like_C_sf"/>
</dbReference>
<feature type="active site" description="Proton donor" evidence="4">
    <location>
        <position position="141"/>
    </location>
</feature>
<comment type="similarity">
    <text evidence="4">Belongs to the mandelate racemase/muconate lactonizing enzyme family. MenC type 1 subfamily.</text>
</comment>
<dbReference type="SUPFAM" id="SSF54826">
    <property type="entry name" value="Enolase N-terminal domain-like"/>
    <property type="match status" value="1"/>
</dbReference>
<feature type="domain" description="Mandelate racemase/muconate lactonizing enzyme C-terminal" evidence="6">
    <location>
        <begin position="122"/>
        <end position="217"/>
    </location>
</feature>
<keyword evidence="1 4" id="KW-0479">Metal-binding</keyword>
<dbReference type="Gene3D" id="3.30.390.10">
    <property type="entry name" value="Enolase-like, N-terminal domain"/>
    <property type="match status" value="1"/>
</dbReference>
<dbReference type="GO" id="GO:0043748">
    <property type="term" value="F:O-succinylbenzoate synthase activity"/>
    <property type="evidence" value="ECO:0007669"/>
    <property type="project" value="UniProtKB-EC"/>
</dbReference>
<dbReference type="SFLD" id="SFLDG00180">
    <property type="entry name" value="muconate_cycloisomerase"/>
    <property type="match status" value="1"/>
</dbReference>
<reference evidence="7 8" key="1">
    <citation type="submission" date="2018-12" db="EMBL/GenBank/DDBJ databases">
        <authorList>
            <consortium name="Pathogen Informatics"/>
        </authorList>
    </citation>
    <scope>NUCLEOTIDE SEQUENCE [LARGE SCALE GENOMIC DNA]</scope>
    <source>
        <strain evidence="7 8">NCTC12871</strain>
    </source>
</reference>
<comment type="pathway">
    <text evidence="4">Quinol/quinone metabolism; menaquinone biosynthesis.</text>
</comment>
<dbReference type="SMART" id="SM00922">
    <property type="entry name" value="MR_MLE"/>
    <property type="match status" value="1"/>
</dbReference>
<dbReference type="InterPro" id="IPR013342">
    <property type="entry name" value="Mandelate_racemase_C"/>
</dbReference>
<evidence type="ECO:0000256" key="4">
    <source>
        <dbReference type="HAMAP-Rule" id="MF_00470"/>
    </source>
</evidence>
<dbReference type="UniPathway" id="UPA00079"/>
<gene>
    <name evidence="4 7" type="primary">menC</name>
    <name evidence="7" type="ORF">NCTC12871_01438</name>
</gene>
<keyword evidence="4" id="KW-0474">Menaquinone biosynthesis</keyword>
<dbReference type="InterPro" id="IPR029065">
    <property type="entry name" value="Enolase_C-like"/>
</dbReference>
<sequence>MTQRAYEIYRYRIPVDSQVVLRNRFLKVREGLLVKVQCGENIGWGEIAPLPGFSQENVEEALCQTLVWLKNWNQARSENLILSLDNLYPSVAFGLSCALTELSGYLQEEGNYQTAPLCYGDPDELFHKLENTTGEKVGKIKVGLYEANRDGMIVNMFLEAIPDLKLRLDANRAWTPEKAQLFAKYIKPEFRQRIQFLEEPCKKPEDSLAFAKSTGIAIAWDETLRDPGFQLIPENQLSAIVIKPTLVGSLQKCIALIQTANRLGMQAIISSSIESSFGLTQLARISAQYTPDTIPGLDTLGLMEYQLIRQWPNAPQPVLNLDDREFIECIASGVLSHA</sequence>
<comment type="cofactor">
    <cofactor evidence="4">
        <name>a divalent metal cation</name>
        <dbReference type="ChEBI" id="CHEBI:60240"/>
    </cofactor>
</comment>
<comment type="function">
    <text evidence="4">Converts 2-succinyl-6-hydroxy-2,4-cyclohexadiene-1-carboxylate (SHCHC) to 2-succinylbenzoate (OSB).</text>
</comment>
<dbReference type="EMBL" id="LR134510">
    <property type="protein sequence ID" value="VEJ09949.1"/>
    <property type="molecule type" value="Genomic_DNA"/>
</dbReference>
<dbReference type="Pfam" id="PF21508">
    <property type="entry name" value="MenC_N"/>
    <property type="match status" value="1"/>
</dbReference>
<evidence type="ECO:0000259" key="6">
    <source>
        <dbReference type="SMART" id="SM00922"/>
    </source>
</evidence>
<dbReference type="SFLD" id="SFLDF00009">
    <property type="entry name" value="o-succinylbenzoate_synthase"/>
    <property type="match status" value="1"/>
</dbReference>
<dbReference type="RefSeq" id="WP_126600292.1">
    <property type="nucleotide sequence ID" value="NZ_LR134510.1"/>
</dbReference>
<dbReference type="GO" id="GO:0000287">
    <property type="term" value="F:magnesium ion binding"/>
    <property type="evidence" value="ECO:0007669"/>
    <property type="project" value="UniProtKB-UniRule"/>
</dbReference>
<dbReference type="AlphaFoldDB" id="A0A448TVJ4"/>
<organism evidence="7 8">
    <name type="scientific">Actinobacillus delphinicola</name>
    <dbReference type="NCBI Taxonomy" id="51161"/>
    <lineage>
        <taxon>Bacteria</taxon>
        <taxon>Pseudomonadati</taxon>
        <taxon>Pseudomonadota</taxon>
        <taxon>Gammaproteobacteria</taxon>
        <taxon>Pasteurellales</taxon>
        <taxon>Pasteurellaceae</taxon>
        <taxon>Actinobacillus</taxon>
    </lineage>
</organism>
<accession>A0A448TVJ4</accession>
<dbReference type="NCBIfam" id="TIGR01927">
    <property type="entry name" value="menC_gam_Gplu"/>
    <property type="match status" value="1"/>
</dbReference>
<keyword evidence="2 4" id="KW-0460">Magnesium</keyword>
<proteinExistence type="inferred from homology"/>
<dbReference type="InterPro" id="IPR029017">
    <property type="entry name" value="Enolase-like_N"/>
</dbReference>
<comment type="catalytic activity">
    <reaction evidence="4">
        <text>(1R,6R)-6-hydroxy-2-succinyl-cyclohexa-2,4-diene-1-carboxylate = 2-succinylbenzoate + H2O</text>
        <dbReference type="Rhea" id="RHEA:10196"/>
        <dbReference type="ChEBI" id="CHEBI:15377"/>
        <dbReference type="ChEBI" id="CHEBI:18325"/>
        <dbReference type="ChEBI" id="CHEBI:58689"/>
        <dbReference type="EC" id="4.2.1.113"/>
    </reaction>
</comment>
<dbReference type="InterPro" id="IPR041338">
    <property type="entry name" value="OSBS_N"/>
</dbReference>
<dbReference type="PANTHER" id="PTHR48073:SF2">
    <property type="entry name" value="O-SUCCINYLBENZOATE SYNTHASE"/>
    <property type="match status" value="1"/>
</dbReference>
<evidence type="ECO:0000313" key="7">
    <source>
        <dbReference type="EMBL" id="VEJ09949.1"/>
    </source>
</evidence>
<comment type="pathway">
    <text evidence="4">Quinol/quinone metabolism; 1,4-dihydroxy-2-naphthoate biosynthesis; 1,4-dihydroxy-2-naphthoate from chorismate: step 4/7.</text>
</comment>
<evidence type="ECO:0000256" key="1">
    <source>
        <dbReference type="ARBA" id="ARBA00022723"/>
    </source>
</evidence>
<dbReference type="SUPFAM" id="SSF51604">
    <property type="entry name" value="Enolase C-terminal domain-like"/>
    <property type="match status" value="1"/>
</dbReference>
<feature type="active site" description="Proton acceptor" evidence="4">
    <location>
        <position position="243"/>
    </location>
</feature>
<dbReference type="NCBIfam" id="NF003473">
    <property type="entry name" value="PRK05105.1"/>
    <property type="match status" value="1"/>
</dbReference>
<dbReference type="UniPathway" id="UPA01057">
    <property type="reaction ID" value="UER00165"/>
</dbReference>
<dbReference type="InterPro" id="IPR010196">
    <property type="entry name" value="OSB_synthase_MenC1"/>
</dbReference>
<dbReference type="OrthoDB" id="3725747at2"/>
<dbReference type="SFLD" id="SFLDS00001">
    <property type="entry name" value="Enolase"/>
    <property type="match status" value="1"/>
</dbReference>
<dbReference type="EC" id="4.2.1.113" evidence="4 5"/>
<evidence type="ECO:0000256" key="5">
    <source>
        <dbReference type="NCBIfam" id="TIGR01927"/>
    </source>
</evidence>
<evidence type="ECO:0000256" key="2">
    <source>
        <dbReference type="ARBA" id="ARBA00022842"/>
    </source>
</evidence>
<keyword evidence="8" id="KW-1185">Reference proteome</keyword>
<feature type="binding site" evidence="4">
    <location>
        <position position="221"/>
    </location>
    <ligand>
        <name>Mg(2+)</name>
        <dbReference type="ChEBI" id="CHEBI:18420"/>
    </ligand>
</feature>
<dbReference type="KEGG" id="adp:NCTC12871_01438"/>
<dbReference type="Proteomes" id="UP000279799">
    <property type="component" value="Chromosome"/>
</dbReference>
<dbReference type="CDD" id="cd03320">
    <property type="entry name" value="OSBS"/>
    <property type="match status" value="1"/>
</dbReference>
<dbReference type="PANTHER" id="PTHR48073">
    <property type="entry name" value="O-SUCCINYLBENZOATE SYNTHASE-RELATED"/>
    <property type="match status" value="1"/>
</dbReference>
<dbReference type="Pfam" id="PF13378">
    <property type="entry name" value="MR_MLE_C"/>
    <property type="match status" value="1"/>
</dbReference>